<proteinExistence type="inferred from homology"/>
<comment type="subcellular location">
    <subcellularLocation>
        <location evidence="2">Cell membrane</location>
        <topology evidence="2">Multi-pass membrane protein</topology>
    </subcellularLocation>
</comment>
<feature type="transmembrane region" description="Helical" evidence="9">
    <location>
        <begin position="291"/>
        <end position="310"/>
    </location>
</feature>
<accession>A0A1G4JSM5</accession>
<keyword evidence="4 9" id="KW-0812">Transmembrane</keyword>
<organism evidence="10 11">
    <name type="scientific">Lachancea meyersii CBS 8951</name>
    <dbReference type="NCBI Taxonomy" id="1266667"/>
    <lineage>
        <taxon>Eukaryota</taxon>
        <taxon>Fungi</taxon>
        <taxon>Dikarya</taxon>
        <taxon>Ascomycota</taxon>
        <taxon>Saccharomycotina</taxon>
        <taxon>Saccharomycetes</taxon>
        <taxon>Saccharomycetales</taxon>
        <taxon>Saccharomycetaceae</taxon>
        <taxon>Lachancea</taxon>
    </lineage>
</organism>
<dbReference type="GO" id="GO:0005886">
    <property type="term" value="C:plasma membrane"/>
    <property type="evidence" value="ECO:0007669"/>
    <property type="project" value="UniProtKB-SubCell"/>
</dbReference>
<comment type="similarity">
    <text evidence="7">Belongs to the fluoride channel Fluc/FEX (TC 1.A.43) family.</text>
</comment>
<evidence type="ECO:0000256" key="2">
    <source>
        <dbReference type="ARBA" id="ARBA00004651"/>
    </source>
</evidence>
<feature type="transmembrane region" description="Helical" evidence="9">
    <location>
        <begin position="93"/>
        <end position="117"/>
    </location>
</feature>
<name>A0A1G4JSM5_9SACH</name>
<evidence type="ECO:0000256" key="3">
    <source>
        <dbReference type="ARBA" id="ARBA00022475"/>
    </source>
</evidence>
<evidence type="ECO:0000256" key="9">
    <source>
        <dbReference type="SAM" id="Phobius"/>
    </source>
</evidence>
<dbReference type="Pfam" id="PF02537">
    <property type="entry name" value="CRCB"/>
    <property type="match status" value="2"/>
</dbReference>
<sequence>MEVTSPSNETSSSSPPPIKRVLLMTKVKAECELMIAFIFFSILGNYSRLGLIKLTNYEGSYVRGPTVLWANLAACFLMGLMQTMKSYKVFSPLLFTAITTGYCGCVSSFSSLMVEMFTNAANQPSTRVASGFPNRAYGIMQFLAVLLTQLLASMCSHIFGLYVAKEFALYFKNFENRETSLAARRTHRVVSFIQKATLVLSVPVLAVQIVLAAVYDNRSRYWTLSAIFAFPGAALRYALSKQLNHRLKHFPMGTFTANFAGTLLLAVFTLVTKGKRSDNSPIIKSATAKTVVIALGNGFCGSLTTVSTFINECHLLPLRKTLFYYFVSIFLSFGIVVVIVGSCAWTRGLNA</sequence>
<feature type="transmembrane region" description="Helical" evidence="9">
    <location>
        <begin position="196"/>
        <end position="215"/>
    </location>
</feature>
<protein>
    <submittedName>
        <fullName evidence="10">LAME_0F05270g1_1</fullName>
    </submittedName>
</protein>
<dbReference type="OrthoDB" id="409792at2759"/>
<evidence type="ECO:0000256" key="6">
    <source>
        <dbReference type="ARBA" id="ARBA00023136"/>
    </source>
</evidence>
<feature type="transmembrane region" description="Helical" evidence="9">
    <location>
        <begin position="137"/>
        <end position="164"/>
    </location>
</feature>
<reference evidence="11" key="1">
    <citation type="submission" date="2016-03" db="EMBL/GenBank/DDBJ databases">
        <authorList>
            <person name="Devillers Hugo."/>
        </authorList>
    </citation>
    <scope>NUCLEOTIDE SEQUENCE [LARGE SCALE GENOMIC DNA]</scope>
</reference>
<evidence type="ECO:0000313" key="10">
    <source>
        <dbReference type="EMBL" id="SCU93868.1"/>
    </source>
</evidence>
<dbReference type="GO" id="GO:1903425">
    <property type="term" value="F:fluoride transmembrane transporter activity"/>
    <property type="evidence" value="ECO:0007669"/>
    <property type="project" value="TreeGrafter"/>
</dbReference>
<evidence type="ECO:0000256" key="5">
    <source>
        <dbReference type="ARBA" id="ARBA00022989"/>
    </source>
</evidence>
<evidence type="ECO:0000256" key="1">
    <source>
        <dbReference type="ARBA" id="ARBA00002598"/>
    </source>
</evidence>
<keyword evidence="6 9" id="KW-0472">Membrane</keyword>
<comment type="catalytic activity">
    <reaction evidence="8">
        <text>fluoride(in) = fluoride(out)</text>
        <dbReference type="Rhea" id="RHEA:76159"/>
        <dbReference type="ChEBI" id="CHEBI:17051"/>
    </reaction>
    <physiologicalReaction direction="left-to-right" evidence="8">
        <dbReference type="Rhea" id="RHEA:76160"/>
    </physiologicalReaction>
</comment>
<dbReference type="EMBL" id="LT598477">
    <property type="protein sequence ID" value="SCU93868.1"/>
    <property type="molecule type" value="Genomic_DNA"/>
</dbReference>
<evidence type="ECO:0000256" key="8">
    <source>
        <dbReference type="ARBA" id="ARBA00035585"/>
    </source>
</evidence>
<evidence type="ECO:0000313" key="11">
    <source>
        <dbReference type="Proteomes" id="UP000191144"/>
    </source>
</evidence>
<dbReference type="PANTHER" id="PTHR28259">
    <property type="entry name" value="FLUORIDE EXPORT PROTEIN 1-RELATED"/>
    <property type="match status" value="1"/>
</dbReference>
<feature type="transmembrane region" description="Helical" evidence="9">
    <location>
        <begin position="221"/>
        <end position="239"/>
    </location>
</feature>
<evidence type="ECO:0000256" key="4">
    <source>
        <dbReference type="ARBA" id="ARBA00022692"/>
    </source>
</evidence>
<keyword evidence="11" id="KW-1185">Reference proteome</keyword>
<comment type="function">
    <text evidence="1">Fluoride channel required for the rapid expulsion of cytoplasmic fluoride.</text>
</comment>
<feature type="transmembrane region" description="Helical" evidence="9">
    <location>
        <begin position="61"/>
        <end position="81"/>
    </location>
</feature>
<dbReference type="PANTHER" id="PTHR28259:SF1">
    <property type="entry name" value="FLUORIDE EXPORT PROTEIN 1-RELATED"/>
    <property type="match status" value="1"/>
</dbReference>
<dbReference type="InterPro" id="IPR003691">
    <property type="entry name" value="FluC"/>
</dbReference>
<gene>
    <name evidence="10" type="ORF">LAME_0F05270G</name>
</gene>
<feature type="transmembrane region" description="Helical" evidence="9">
    <location>
        <begin position="251"/>
        <end position="271"/>
    </location>
</feature>
<dbReference type="AlphaFoldDB" id="A0A1G4JSM5"/>
<evidence type="ECO:0000256" key="7">
    <source>
        <dbReference type="ARBA" id="ARBA00035120"/>
    </source>
</evidence>
<feature type="transmembrane region" description="Helical" evidence="9">
    <location>
        <begin position="29"/>
        <end position="49"/>
    </location>
</feature>
<dbReference type="Proteomes" id="UP000191144">
    <property type="component" value="Chromosome F"/>
</dbReference>
<keyword evidence="3" id="KW-1003">Cell membrane</keyword>
<keyword evidence="5 9" id="KW-1133">Transmembrane helix</keyword>
<feature type="transmembrane region" description="Helical" evidence="9">
    <location>
        <begin position="322"/>
        <end position="347"/>
    </location>
</feature>